<reference evidence="6" key="1">
    <citation type="submission" date="2016-10" db="EMBL/GenBank/DDBJ databases">
        <authorList>
            <person name="Varghese N."/>
            <person name="Submissions S."/>
        </authorList>
    </citation>
    <scope>NUCLEOTIDE SEQUENCE [LARGE SCALE GENOMIC DNA]</scope>
    <source>
        <strain evidence="6">DSM 20524</strain>
    </source>
</reference>
<dbReference type="InterPro" id="IPR029044">
    <property type="entry name" value="Nucleotide-diphossugar_trans"/>
</dbReference>
<dbReference type="Gene3D" id="3.90.550.10">
    <property type="entry name" value="Spore Coat Polysaccharide Biosynthesis Protein SpsA, Chain A"/>
    <property type="match status" value="1"/>
</dbReference>
<organism evidence="5 6">
    <name type="scientific">Corynebacterium cystitidis DSM 20524</name>
    <dbReference type="NCBI Taxonomy" id="1121357"/>
    <lineage>
        <taxon>Bacteria</taxon>
        <taxon>Bacillati</taxon>
        <taxon>Actinomycetota</taxon>
        <taxon>Actinomycetes</taxon>
        <taxon>Mycobacteriales</taxon>
        <taxon>Corynebacteriaceae</taxon>
        <taxon>Corynebacterium</taxon>
    </lineage>
</organism>
<accession>A0A1H9W2C9</accession>
<feature type="domain" description="Glycosyltransferase 2-like" evidence="4">
    <location>
        <begin position="5"/>
        <end position="122"/>
    </location>
</feature>
<proteinExistence type="inferred from homology"/>
<evidence type="ECO:0000256" key="2">
    <source>
        <dbReference type="ARBA" id="ARBA00022676"/>
    </source>
</evidence>
<comment type="similarity">
    <text evidence="1">Belongs to the glycosyltransferase 2 family.</text>
</comment>
<dbReference type="InterPro" id="IPR001173">
    <property type="entry name" value="Glyco_trans_2-like"/>
</dbReference>
<keyword evidence="2" id="KW-0328">Glycosyltransferase</keyword>
<protein>
    <submittedName>
        <fullName evidence="5">Glycosyl transferase family 2</fullName>
    </submittedName>
</protein>
<evidence type="ECO:0000256" key="3">
    <source>
        <dbReference type="ARBA" id="ARBA00022679"/>
    </source>
</evidence>
<evidence type="ECO:0000256" key="1">
    <source>
        <dbReference type="ARBA" id="ARBA00006739"/>
    </source>
</evidence>
<evidence type="ECO:0000313" key="6">
    <source>
        <dbReference type="Proteomes" id="UP000198929"/>
    </source>
</evidence>
<evidence type="ECO:0000259" key="4">
    <source>
        <dbReference type="Pfam" id="PF00535"/>
    </source>
</evidence>
<dbReference type="Pfam" id="PF00535">
    <property type="entry name" value="Glycos_transf_2"/>
    <property type="match status" value="1"/>
</dbReference>
<dbReference type="AlphaFoldDB" id="A0A1H9W2C9"/>
<keyword evidence="3 5" id="KW-0808">Transferase</keyword>
<dbReference type="RefSeq" id="WP_092260644.1">
    <property type="nucleotide sequence ID" value="NZ_CP047199.1"/>
</dbReference>
<gene>
    <name evidence="5" type="ORF">SAMN05661109_02502</name>
</gene>
<dbReference type="EMBL" id="FOGQ01000016">
    <property type="protein sequence ID" value="SES28008.1"/>
    <property type="molecule type" value="Genomic_DNA"/>
</dbReference>
<dbReference type="PANTHER" id="PTHR43685">
    <property type="entry name" value="GLYCOSYLTRANSFERASE"/>
    <property type="match status" value="1"/>
</dbReference>
<dbReference type="GO" id="GO:0016757">
    <property type="term" value="F:glycosyltransferase activity"/>
    <property type="evidence" value="ECO:0007669"/>
    <property type="project" value="UniProtKB-KW"/>
</dbReference>
<dbReference type="Proteomes" id="UP000198929">
    <property type="component" value="Unassembled WGS sequence"/>
</dbReference>
<dbReference type="SUPFAM" id="SSF53448">
    <property type="entry name" value="Nucleotide-diphospho-sugar transferases"/>
    <property type="match status" value="1"/>
</dbReference>
<dbReference type="InterPro" id="IPR050834">
    <property type="entry name" value="Glycosyltransf_2"/>
</dbReference>
<name>A0A1H9W2C9_9CORY</name>
<dbReference type="CDD" id="cd00761">
    <property type="entry name" value="Glyco_tranf_GTA_type"/>
    <property type="match status" value="1"/>
</dbReference>
<dbReference type="STRING" id="1121357.SAMN05661109_02502"/>
<dbReference type="PANTHER" id="PTHR43685:SF5">
    <property type="entry name" value="GLYCOSYLTRANSFERASE EPSE-RELATED"/>
    <property type="match status" value="1"/>
</dbReference>
<evidence type="ECO:0000313" key="5">
    <source>
        <dbReference type="EMBL" id="SES28008.1"/>
    </source>
</evidence>
<keyword evidence="6" id="KW-1185">Reference proteome</keyword>
<sequence>MPKLSVILPAQNAASTVARAVSSTLRALPSDAELVVLDDGSTDHTAASARAGGTRKGVVDKRLRVERRDGSGGIATALNWLLHHTDSDFVARMDADDICLPWRFHTPVRALECGDDVVFSQVNNFTGRKLKPAAPVPIPPDAFPVHLLLTNPVSHPAMVAQRSTLETLGGYREVPAEDYDLWMRAALHGARLRRVASWGLLYRVHPEQITASPTWRHASWRDPQQAETFAQLSKKITGVTLERLVSIALAPPEEKDAQLRHFEDAVLSAINELTGPQRLIVKNKLHARLAWARSYTHETTYTDQNRGH</sequence>